<dbReference type="InterPro" id="IPR001789">
    <property type="entry name" value="Sig_transdc_resp-reg_receiver"/>
</dbReference>
<evidence type="ECO:0000256" key="3">
    <source>
        <dbReference type="ARBA" id="ARBA00022840"/>
    </source>
</evidence>
<dbReference type="OrthoDB" id="9814761at2"/>
<dbReference type="Gene3D" id="3.40.50.300">
    <property type="entry name" value="P-loop containing nucleotide triphosphate hydrolases"/>
    <property type="match status" value="1"/>
</dbReference>
<dbReference type="EMBL" id="VJVV01000006">
    <property type="protein sequence ID" value="TRO81151.1"/>
    <property type="molecule type" value="Genomic_DNA"/>
</dbReference>
<name>A0A550JD70_9BACT</name>
<keyword evidence="3" id="KW-0067">ATP-binding</keyword>
<dbReference type="SUPFAM" id="SSF52172">
    <property type="entry name" value="CheY-like"/>
    <property type="match status" value="1"/>
</dbReference>
<dbReference type="FunFam" id="3.40.50.2300:FF:000018">
    <property type="entry name" value="DNA-binding transcriptional regulator NtrC"/>
    <property type="match status" value="1"/>
</dbReference>
<evidence type="ECO:0000259" key="10">
    <source>
        <dbReference type="PROSITE" id="PS50110"/>
    </source>
</evidence>
<dbReference type="InterPro" id="IPR002078">
    <property type="entry name" value="Sigma_54_int"/>
</dbReference>
<keyword evidence="5" id="KW-0805">Transcription regulation</keyword>
<evidence type="ECO:0000256" key="1">
    <source>
        <dbReference type="ARBA" id="ARBA00022553"/>
    </source>
</evidence>
<dbReference type="InterPro" id="IPR002197">
    <property type="entry name" value="HTH_Fis"/>
</dbReference>
<dbReference type="Pfam" id="PF02954">
    <property type="entry name" value="HTH_8"/>
    <property type="match status" value="1"/>
</dbReference>
<evidence type="ECO:0000256" key="7">
    <source>
        <dbReference type="ARBA" id="ARBA00023163"/>
    </source>
</evidence>
<dbReference type="PROSITE" id="PS50045">
    <property type="entry name" value="SIGMA54_INTERACT_4"/>
    <property type="match status" value="1"/>
</dbReference>
<dbReference type="Pfam" id="PF00158">
    <property type="entry name" value="Sigma54_activat"/>
    <property type="match status" value="1"/>
</dbReference>
<evidence type="ECO:0000313" key="12">
    <source>
        <dbReference type="Proteomes" id="UP000317155"/>
    </source>
</evidence>
<keyword evidence="2" id="KW-0547">Nucleotide-binding</keyword>
<dbReference type="Pfam" id="PF25601">
    <property type="entry name" value="AAA_lid_14"/>
    <property type="match status" value="1"/>
</dbReference>
<accession>A0A550JD70</accession>
<dbReference type="SUPFAM" id="SSF52540">
    <property type="entry name" value="P-loop containing nucleoside triphosphate hydrolases"/>
    <property type="match status" value="1"/>
</dbReference>
<dbReference type="Gene3D" id="3.40.50.2300">
    <property type="match status" value="1"/>
</dbReference>
<dbReference type="InterPro" id="IPR011006">
    <property type="entry name" value="CheY-like_superfamily"/>
</dbReference>
<dbReference type="InterPro" id="IPR025944">
    <property type="entry name" value="Sigma_54_int_dom_CS"/>
</dbReference>
<keyword evidence="12" id="KW-1185">Reference proteome</keyword>
<evidence type="ECO:0000259" key="9">
    <source>
        <dbReference type="PROSITE" id="PS50045"/>
    </source>
</evidence>
<dbReference type="Gene3D" id="1.10.8.60">
    <property type="match status" value="1"/>
</dbReference>
<feature type="domain" description="Response regulatory" evidence="10">
    <location>
        <begin position="5"/>
        <end position="119"/>
    </location>
</feature>
<keyword evidence="7" id="KW-0804">Transcription</keyword>
<evidence type="ECO:0000256" key="6">
    <source>
        <dbReference type="ARBA" id="ARBA00023125"/>
    </source>
</evidence>
<dbReference type="PROSITE" id="PS50110">
    <property type="entry name" value="RESPONSE_REGULATORY"/>
    <property type="match status" value="1"/>
</dbReference>
<evidence type="ECO:0000256" key="5">
    <source>
        <dbReference type="ARBA" id="ARBA00023015"/>
    </source>
</evidence>
<dbReference type="PRINTS" id="PR01590">
    <property type="entry name" value="HTHFIS"/>
</dbReference>
<dbReference type="Pfam" id="PF00072">
    <property type="entry name" value="Response_reg"/>
    <property type="match status" value="1"/>
</dbReference>
<dbReference type="InterPro" id="IPR003593">
    <property type="entry name" value="AAA+_ATPase"/>
</dbReference>
<feature type="modified residue" description="4-aspartylphosphate" evidence="8">
    <location>
        <position position="54"/>
    </location>
</feature>
<keyword evidence="1 8" id="KW-0597">Phosphoprotein</keyword>
<gene>
    <name evidence="11" type="ORF">FL622_09590</name>
</gene>
<dbReference type="GO" id="GO:0005524">
    <property type="term" value="F:ATP binding"/>
    <property type="evidence" value="ECO:0007669"/>
    <property type="project" value="UniProtKB-KW"/>
</dbReference>
<dbReference type="InterPro" id="IPR009057">
    <property type="entry name" value="Homeodomain-like_sf"/>
</dbReference>
<evidence type="ECO:0000313" key="11">
    <source>
        <dbReference type="EMBL" id="TRO81151.1"/>
    </source>
</evidence>
<dbReference type="SUPFAM" id="SSF46689">
    <property type="entry name" value="Homeodomain-like"/>
    <property type="match status" value="1"/>
</dbReference>
<dbReference type="PROSITE" id="PS00675">
    <property type="entry name" value="SIGMA54_INTERACT_1"/>
    <property type="match status" value="1"/>
</dbReference>
<dbReference type="Gene3D" id="1.10.10.60">
    <property type="entry name" value="Homeodomain-like"/>
    <property type="match status" value="1"/>
</dbReference>
<dbReference type="AlphaFoldDB" id="A0A550JD70"/>
<dbReference type="GO" id="GO:0000160">
    <property type="term" value="P:phosphorelay signal transduction system"/>
    <property type="evidence" value="ECO:0007669"/>
    <property type="project" value="UniProtKB-KW"/>
</dbReference>
<evidence type="ECO:0000256" key="2">
    <source>
        <dbReference type="ARBA" id="ARBA00022741"/>
    </source>
</evidence>
<dbReference type="PANTHER" id="PTHR32071">
    <property type="entry name" value="TRANSCRIPTIONAL REGULATORY PROTEIN"/>
    <property type="match status" value="1"/>
</dbReference>
<dbReference type="RefSeq" id="WP_092057878.1">
    <property type="nucleotide sequence ID" value="NZ_FOJJ01000038.1"/>
</dbReference>
<dbReference type="PANTHER" id="PTHR32071:SF113">
    <property type="entry name" value="ALGINATE BIOSYNTHESIS TRANSCRIPTIONAL REGULATORY PROTEIN ALGB"/>
    <property type="match status" value="1"/>
</dbReference>
<keyword evidence="6" id="KW-0238">DNA-binding</keyword>
<evidence type="ECO:0000256" key="4">
    <source>
        <dbReference type="ARBA" id="ARBA00023012"/>
    </source>
</evidence>
<dbReference type="GO" id="GO:0043565">
    <property type="term" value="F:sequence-specific DNA binding"/>
    <property type="evidence" value="ECO:0007669"/>
    <property type="project" value="InterPro"/>
</dbReference>
<dbReference type="SMART" id="SM00382">
    <property type="entry name" value="AAA"/>
    <property type="match status" value="1"/>
</dbReference>
<sequence length="454" mass="50550">MPRPTILLIDDDQSLRRVTEFTLHEAGYRVLTAADGGEGLRLFAQENPALVITDIQMPGLSGYEVLKKIKELSPAALVIVITAYGTVEKAVEAMKLGAYDYLTKPFSRDELTLTVGKALAYDGLREENRKLREELSDKADFSRLVGISESMREVFALVRKVAASEATVLIGGESGTGKELVARAIHSGSERQTGPFVAVNCAAIPRDLLESELFGHARGAFTGAIKERKGKFEQAEGGTLFLDEVGELPLDLQPKLLRALQEREIEPVGGTARRIDVRLVAATNRDLEAALGDGSFREDLYYRLAVIPLHLPPLRERRDDIPLLVRHFLDKHGKNPPVVCSEAALEALADYDWPGNVRELENAVERMLILRRGAGIELDDLPPKIRRPRPSVAVPVAGVLNLPEEGYPLEELEKEAVFEALRRNDWNQTRAAAFLRIPRHTLLYRMEKYEIRKP</sequence>
<dbReference type="InterPro" id="IPR025943">
    <property type="entry name" value="Sigma_54_int_dom_ATP-bd_2"/>
</dbReference>
<dbReference type="CDD" id="cd00009">
    <property type="entry name" value="AAA"/>
    <property type="match status" value="1"/>
</dbReference>
<dbReference type="PROSITE" id="PS00676">
    <property type="entry name" value="SIGMA54_INTERACT_2"/>
    <property type="match status" value="1"/>
</dbReference>
<proteinExistence type="predicted"/>
<dbReference type="InterPro" id="IPR025662">
    <property type="entry name" value="Sigma_54_int_dom_ATP-bd_1"/>
</dbReference>
<protein>
    <submittedName>
        <fullName evidence="11">Sigma-54-dependent Fis family transcriptional regulator</fullName>
    </submittedName>
</protein>
<feature type="domain" description="Sigma-54 factor interaction" evidence="9">
    <location>
        <begin position="144"/>
        <end position="369"/>
    </location>
</feature>
<dbReference type="InterPro" id="IPR027417">
    <property type="entry name" value="P-loop_NTPase"/>
</dbReference>
<dbReference type="SMART" id="SM00448">
    <property type="entry name" value="REC"/>
    <property type="match status" value="1"/>
</dbReference>
<dbReference type="FunFam" id="3.40.50.300:FF:000006">
    <property type="entry name" value="DNA-binding transcriptional regulator NtrC"/>
    <property type="match status" value="1"/>
</dbReference>
<comment type="caution">
    <text evidence="11">The sequence shown here is derived from an EMBL/GenBank/DDBJ whole genome shotgun (WGS) entry which is preliminary data.</text>
</comment>
<organism evidence="11 12">
    <name type="scientific">Trichloromonas acetexigens</name>
    <dbReference type="NCBI Taxonomy" id="38815"/>
    <lineage>
        <taxon>Bacteria</taxon>
        <taxon>Pseudomonadati</taxon>
        <taxon>Thermodesulfobacteriota</taxon>
        <taxon>Desulfuromonadia</taxon>
        <taxon>Desulfuromonadales</taxon>
        <taxon>Trichloromonadaceae</taxon>
        <taxon>Trichloromonas</taxon>
    </lineage>
</organism>
<dbReference type="Proteomes" id="UP000317155">
    <property type="component" value="Unassembled WGS sequence"/>
</dbReference>
<reference evidence="11 12" key="1">
    <citation type="submission" date="2019-07" db="EMBL/GenBank/DDBJ databases">
        <title>Insights of Desulfuromonas acetexigens electromicrobiology.</title>
        <authorList>
            <person name="Katuri K."/>
            <person name="Sapireddy V."/>
            <person name="Shaw D.R."/>
            <person name="Saikaly P."/>
        </authorList>
    </citation>
    <scope>NUCLEOTIDE SEQUENCE [LARGE SCALE GENOMIC DNA]</scope>
    <source>
        <strain evidence="11 12">2873</strain>
    </source>
</reference>
<evidence type="ECO:0000256" key="8">
    <source>
        <dbReference type="PROSITE-ProRule" id="PRU00169"/>
    </source>
</evidence>
<dbReference type="GO" id="GO:0006355">
    <property type="term" value="P:regulation of DNA-templated transcription"/>
    <property type="evidence" value="ECO:0007669"/>
    <property type="project" value="InterPro"/>
</dbReference>
<dbReference type="PROSITE" id="PS00688">
    <property type="entry name" value="SIGMA54_INTERACT_3"/>
    <property type="match status" value="1"/>
</dbReference>
<dbReference type="InterPro" id="IPR058031">
    <property type="entry name" value="AAA_lid_NorR"/>
</dbReference>
<keyword evidence="4" id="KW-0902">Two-component regulatory system</keyword>